<evidence type="ECO:0000313" key="3">
    <source>
        <dbReference type="Proteomes" id="UP001054837"/>
    </source>
</evidence>
<dbReference type="PROSITE" id="PS50097">
    <property type="entry name" value="BTB"/>
    <property type="match status" value="1"/>
</dbReference>
<proteinExistence type="predicted"/>
<dbReference type="Gene3D" id="3.30.710.10">
    <property type="entry name" value="Potassium Channel Kv1.1, Chain A"/>
    <property type="match status" value="1"/>
</dbReference>
<gene>
    <name evidence="2" type="primary">spop_119</name>
    <name evidence="2" type="ORF">CDAR_177251</name>
</gene>
<protein>
    <submittedName>
        <fullName evidence="2">Speckle-type POZ protein</fullName>
    </submittedName>
</protein>
<sequence length="409" mass="47266">MDKTNWFLKYYAKGEGSEYFVCVRLYRDDKDSGPEKICIGLKICIVAIDGSSQFTKEINSKIIQRGQEVTLIYKFRHEFYNSKILSSTDSLSICCKIWNNCSNNDTSKPSTVIATKSLEVAYGEAPRNICEEVSKELKGISKLQDLTPMILHAKTQIQVERKTFIQAINDFSSLQFPCEFTFVMHSSSNGMPTLLLTMSFIEDLSTVKICIIALSEKVDRSFVLKCKALILVNNGSSLSVMNEMHYFQPAKDLLWKTAFNNCEFLTKRDLYFPDDVLSVRFELDISDGTNISRIEKTIYANPKKIIKKESTLMEDLLNYYKEQKFCDVELRANNEHVLAHKAVLCSRSIFFRKLFKNEMTKKPTEVIEITNIDIYTLKLMLEFMYIEKIEDFQLEDVLKLYSAGFFLRI</sequence>
<reference evidence="2 3" key="1">
    <citation type="submission" date="2021-06" db="EMBL/GenBank/DDBJ databases">
        <title>Caerostris darwini draft genome.</title>
        <authorList>
            <person name="Kono N."/>
            <person name="Arakawa K."/>
        </authorList>
    </citation>
    <scope>NUCLEOTIDE SEQUENCE [LARGE SCALE GENOMIC DNA]</scope>
</reference>
<dbReference type="PANTHER" id="PTHR24413">
    <property type="entry name" value="SPECKLE-TYPE POZ PROTEIN"/>
    <property type="match status" value="1"/>
</dbReference>
<dbReference type="Proteomes" id="UP001054837">
    <property type="component" value="Unassembled WGS sequence"/>
</dbReference>
<feature type="domain" description="BTB" evidence="1">
    <location>
        <begin position="326"/>
        <end position="393"/>
    </location>
</feature>
<dbReference type="SMART" id="SM00225">
    <property type="entry name" value="BTB"/>
    <property type="match status" value="1"/>
</dbReference>
<comment type="caution">
    <text evidence="2">The sequence shown here is derived from an EMBL/GenBank/DDBJ whole genome shotgun (WGS) entry which is preliminary data.</text>
</comment>
<keyword evidence="3" id="KW-1185">Reference proteome</keyword>
<dbReference type="CDD" id="cd18186">
    <property type="entry name" value="BTB_POZ_ZBTB_KLHL-like"/>
    <property type="match status" value="1"/>
</dbReference>
<name>A0AAV4TTF8_9ARAC</name>
<evidence type="ECO:0000259" key="1">
    <source>
        <dbReference type="PROSITE" id="PS50097"/>
    </source>
</evidence>
<accession>A0AAV4TTF8</accession>
<dbReference type="SUPFAM" id="SSF54695">
    <property type="entry name" value="POZ domain"/>
    <property type="match status" value="1"/>
</dbReference>
<organism evidence="2 3">
    <name type="scientific">Caerostris darwini</name>
    <dbReference type="NCBI Taxonomy" id="1538125"/>
    <lineage>
        <taxon>Eukaryota</taxon>
        <taxon>Metazoa</taxon>
        <taxon>Ecdysozoa</taxon>
        <taxon>Arthropoda</taxon>
        <taxon>Chelicerata</taxon>
        <taxon>Arachnida</taxon>
        <taxon>Araneae</taxon>
        <taxon>Araneomorphae</taxon>
        <taxon>Entelegynae</taxon>
        <taxon>Araneoidea</taxon>
        <taxon>Araneidae</taxon>
        <taxon>Caerostris</taxon>
    </lineage>
</organism>
<dbReference type="InterPro" id="IPR000210">
    <property type="entry name" value="BTB/POZ_dom"/>
</dbReference>
<evidence type="ECO:0000313" key="2">
    <source>
        <dbReference type="EMBL" id="GIY47418.1"/>
    </source>
</evidence>
<dbReference type="InterPro" id="IPR011333">
    <property type="entry name" value="SKP1/BTB/POZ_sf"/>
</dbReference>
<dbReference type="EMBL" id="BPLQ01009926">
    <property type="protein sequence ID" value="GIY47418.1"/>
    <property type="molecule type" value="Genomic_DNA"/>
</dbReference>
<dbReference type="Pfam" id="PF00651">
    <property type="entry name" value="BTB"/>
    <property type="match status" value="1"/>
</dbReference>
<dbReference type="AlphaFoldDB" id="A0AAV4TTF8"/>